<feature type="region of interest" description="Disordered" evidence="1">
    <location>
        <begin position="687"/>
        <end position="708"/>
    </location>
</feature>
<feature type="compositionally biased region" description="Polar residues" evidence="1">
    <location>
        <begin position="774"/>
        <end position="791"/>
    </location>
</feature>
<feature type="region of interest" description="Disordered" evidence="1">
    <location>
        <begin position="62"/>
        <end position="153"/>
    </location>
</feature>
<dbReference type="KEGG" id="cne:CNC04390"/>
<reference evidence="2 3" key="1">
    <citation type="journal article" date="2005" name="Science">
        <title>The genome of the basidiomycetous yeast and human pathogen Cryptococcus neoformans.</title>
        <authorList>
            <person name="Loftus B.J."/>
            <person name="Fung E."/>
            <person name="Roncaglia P."/>
            <person name="Rowley D."/>
            <person name="Amedeo P."/>
            <person name="Bruno D."/>
            <person name="Vamathevan J."/>
            <person name="Miranda M."/>
            <person name="Anderson I.J."/>
            <person name="Fraser J.A."/>
            <person name="Allen J.E."/>
            <person name="Bosdet I.E."/>
            <person name="Brent M.R."/>
            <person name="Chiu R."/>
            <person name="Doering T.L."/>
            <person name="Donlin M.J."/>
            <person name="D'Souza C.A."/>
            <person name="Fox D.S."/>
            <person name="Grinberg V."/>
            <person name="Fu J."/>
            <person name="Fukushima M."/>
            <person name="Haas B.J."/>
            <person name="Huang J.C."/>
            <person name="Janbon G."/>
            <person name="Jones S.J."/>
            <person name="Koo H.L."/>
            <person name="Krzywinski M.I."/>
            <person name="Kwon-Chung J.K."/>
            <person name="Lengeler K.B."/>
            <person name="Maiti R."/>
            <person name="Marra M.A."/>
            <person name="Marra R.E."/>
            <person name="Mathewson C.A."/>
            <person name="Mitchell T.G."/>
            <person name="Pertea M."/>
            <person name="Riggs F.R."/>
            <person name="Salzberg S.L."/>
            <person name="Schein J.E."/>
            <person name="Shvartsbeyn A."/>
            <person name="Shin H."/>
            <person name="Shumway M."/>
            <person name="Specht C.A."/>
            <person name="Suh B.B."/>
            <person name="Tenney A."/>
            <person name="Utterback T.R."/>
            <person name="Wickes B.L."/>
            <person name="Wortman J.R."/>
            <person name="Wye N.H."/>
            <person name="Kronstad J.W."/>
            <person name="Lodge J.K."/>
            <person name="Heitman J."/>
            <person name="Davis R.W."/>
            <person name="Fraser C.M."/>
            <person name="Hyman R.W."/>
        </authorList>
    </citation>
    <scope>NUCLEOTIDE SEQUENCE [LARGE SCALE GENOMIC DNA]</scope>
    <source>
        <strain evidence="3">JEC21 / ATCC MYA-565</strain>
    </source>
</reference>
<evidence type="ECO:0000313" key="2">
    <source>
        <dbReference type="EMBL" id="AAW42708.2"/>
    </source>
</evidence>
<dbReference type="RefSeq" id="XP_024512579.1">
    <property type="nucleotide sequence ID" value="XM_024656813.1"/>
</dbReference>
<organism evidence="2 3">
    <name type="scientific">Cryptococcus deneoformans (strain JEC21 / ATCC MYA-565)</name>
    <name type="common">Cryptococcus neoformans var. neoformans serotype D</name>
    <dbReference type="NCBI Taxonomy" id="214684"/>
    <lineage>
        <taxon>Eukaryota</taxon>
        <taxon>Fungi</taxon>
        <taxon>Dikarya</taxon>
        <taxon>Basidiomycota</taxon>
        <taxon>Agaricomycotina</taxon>
        <taxon>Tremellomycetes</taxon>
        <taxon>Tremellales</taxon>
        <taxon>Cryptococcaceae</taxon>
        <taxon>Cryptococcus</taxon>
        <taxon>Cryptococcus neoformans species complex</taxon>
    </lineage>
</organism>
<dbReference type="VEuPathDB" id="FungiDB:CNC04390"/>
<dbReference type="HOGENOM" id="CLU_340986_0_0_1"/>
<protein>
    <submittedName>
        <fullName evidence="2">Expressed protein</fullName>
    </submittedName>
</protein>
<feature type="region of interest" description="Disordered" evidence="1">
    <location>
        <begin position="421"/>
        <end position="443"/>
    </location>
</feature>
<accession>Q5KK36</accession>
<feature type="region of interest" description="Disordered" evidence="1">
    <location>
        <begin position="295"/>
        <end position="317"/>
    </location>
</feature>
<dbReference type="OrthoDB" id="10396023at2759"/>
<gene>
    <name evidence="2" type="ordered locus">CNC04390</name>
</gene>
<proteinExistence type="predicted"/>
<feature type="region of interest" description="Disordered" evidence="1">
    <location>
        <begin position="760"/>
        <end position="791"/>
    </location>
</feature>
<name>Q5KK36_CRYD1</name>
<dbReference type="AlphaFoldDB" id="Q5KK36"/>
<evidence type="ECO:0000256" key="1">
    <source>
        <dbReference type="SAM" id="MobiDB-lite"/>
    </source>
</evidence>
<evidence type="ECO:0000313" key="3">
    <source>
        <dbReference type="Proteomes" id="UP000002149"/>
    </source>
</evidence>
<dbReference type="InParanoid" id="Q5KK36"/>
<feature type="compositionally biased region" description="Basic and acidic residues" evidence="1">
    <location>
        <begin position="512"/>
        <end position="554"/>
    </location>
</feature>
<feature type="region of interest" description="Disordered" evidence="1">
    <location>
        <begin position="512"/>
        <end position="560"/>
    </location>
</feature>
<feature type="region of interest" description="Disordered" evidence="1">
    <location>
        <begin position="576"/>
        <end position="607"/>
    </location>
</feature>
<dbReference type="GeneID" id="3256216"/>
<dbReference type="PaxDb" id="214684-Q5KK36"/>
<keyword evidence="3" id="KW-1185">Reference proteome</keyword>
<sequence>MGSSLGLSEPCRPISGPSIASCVDYENDAEMAKGEKALANVDDNMESNTELTPKALQSIQLLPSHNLSSPRPSVASDSNGTLYSPKSEFSLFDPTQFPQPPRAASPSSTHQSPALARSRSEHRSRVSLDATPLKPAAELHRPSSPKLAEEDDEAERVSVLTSSPSTIATFHVARAVRAPATPYGDTFLLQTSHGKQEVLSRHDISENVKYDNPLAEEVLRSTPGVAGLGEGWIGGPRPKRRKSWLNTRKTMDNPDPLNLWHSGLGDRDDPTGRTATTSILKQVWNRSVRSLAGDGASVSLDKQSGKPDVKTASGAEMSTSSLADLPVLPIVGPKPPAINLVGFSIPTTSSHSIHSLQSEVHLVSKASFPHSLQSGQPWSSLPSLPTSSIRPARSFSAQVYKSTQAGIPSFARSESDLHLSLRQRQGPRPPWRPQSIVSAGQRHSPTILEIGESRSSIPPLVQGSRSPSFISIPSPNALQSLKHSSSTDDCRAVSPLLKTPLIRIETFGQEVAARDKRKEENTAKGLPDKDESWLGRIEESSEKEHPQSEKESKGSRHKKSFLSKVKALICRPREISAEDQGSTTPFRNQRLGRKLSMKRSSPFRLSSKSQVRLVSPSVPAFHPVDNFAGERNDPTVAARAQTPTAKRLSLFTERLSAAEDSQALANSLQTGVRKASDSSKRLFRRSTLLRKNRPRSPSNPTTSSLGRYSSADLSLDVHLEGEKLGLDDILDKEKRETIVHQLYPRLAMSVDDLTLLSKLPRSSSEPMSLGTGGWKSSHQKSASESTPQLKSVSFDRPLASLKPPPTILEHPSPFTESHNPMSSHSIISTPGFQESKKLTWSSAQGLTIVKEYSDLGEVVNVVEA</sequence>
<dbReference type="Proteomes" id="UP000002149">
    <property type="component" value="Chromosome 3"/>
</dbReference>
<dbReference type="EMBL" id="AE017343">
    <property type="protein sequence ID" value="AAW42708.2"/>
    <property type="molecule type" value="Genomic_DNA"/>
</dbReference>
<feature type="compositionally biased region" description="Polar residues" evidence="1">
    <location>
        <begin position="62"/>
        <end position="84"/>
    </location>
</feature>
<feature type="compositionally biased region" description="Low complexity" evidence="1">
    <location>
        <begin position="695"/>
        <end position="704"/>
    </location>
</feature>